<accession>A0A4Z0MVK1</accession>
<proteinExistence type="predicted"/>
<comment type="caution">
    <text evidence="2">The sequence shown here is derived from an EMBL/GenBank/DDBJ whole genome shotgun (WGS) entry which is preliminary data.</text>
</comment>
<gene>
    <name evidence="2" type="ORF">EU557_05615</name>
</gene>
<feature type="signal peptide" evidence="1">
    <location>
        <begin position="1"/>
        <end position="21"/>
    </location>
</feature>
<organism evidence="2 3">
    <name type="scientific">Hymenobacter wooponensis</name>
    <dbReference type="NCBI Taxonomy" id="1525360"/>
    <lineage>
        <taxon>Bacteria</taxon>
        <taxon>Pseudomonadati</taxon>
        <taxon>Bacteroidota</taxon>
        <taxon>Cytophagia</taxon>
        <taxon>Cytophagales</taxon>
        <taxon>Hymenobacteraceae</taxon>
        <taxon>Hymenobacter</taxon>
    </lineage>
</organism>
<protein>
    <submittedName>
        <fullName evidence="2">Uncharacterized protein</fullName>
    </submittedName>
</protein>
<evidence type="ECO:0000256" key="1">
    <source>
        <dbReference type="SAM" id="SignalP"/>
    </source>
</evidence>
<dbReference type="AlphaFoldDB" id="A0A4Z0MVK1"/>
<reference evidence="2 3" key="1">
    <citation type="submission" date="2019-04" db="EMBL/GenBank/DDBJ databases">
        <authorList>
            <person name="Feng G."/>
            <person name="Zhang J."/>
            <person name="Zhu H."/>
        </authorList>
    </citation>
    <scope>NUCLEOTIDE SEQUENCE [LARGE SCALE GENOMIC DNA]</scope>
    <source>
        <strain evidence="2 3">JCM 19491</strain>
    </source>
</reference>
<dbReference type="OrthoDB" id="887014at2"/>
<keyword evidence="3" id="KW-1185">Reference proteome</keyword>
<feature type="chain" id="PRO_5021384876" evidence="1">
    <location>
        <begin position="22"/>
        <end position="153"/>
    </location>
</feature>
<evidence type="ECO:0000313" key="2">
    <source>
        <dbReference type="EMBL" id="TGD83257.1"/>
    </source>
</evidence>
<dbReference type="Proteomes" id="UP000298284">
    <property type="component" value="Unassembled WGS sequence"/>
</dbReference>
<dbReference type="RefSeq" id="WP_135529408.1">
    <property type="nucleotide sequence ID" value="NZ_SRKZ01000001.1"/>
</dbReference>
<dbReference type="EMBL" id="SRKZ01000001">
    <property type="protein sequence ID" value="TGD83257.1"/>
    <property type="molecule type" value="Genomic_DNA"/>
</dbReference>
<keyword evidence="1" id="KW-0732">Signal</keyword>
<name>A0A4Z0MVK1_9BACT</name>
<sequence length="153" mass="16493">MRVKVVLGLLSLLTLSVEVTAQVPVAPIANRALTRADTLQALHSLYQTKRRTGKVMTGLAGATLGTAVYSGAQVPLGGSIMSPSRPDERETTFATVAMVSGLAGIGLAIFGVDTWSQHTEAHEREAVALIEQRKALPKHVQRQLHHRLRRLAK</sequence>
<evidence type="ECO:0000313" key="3">
    <source>
        <dbReference type="Proteomes" id="UP000298284"/>
    </source>
</evidence>